<protein>
    <submittedName>
        <fullName evidence="1">Uncharacterized protein</fullName>
    </submittedName>
</protein>
<proteinExistence type="predicted"/>
<dbReference type="Proteomes" id="UP001154282">
    <property type="component" value="Unassembled WGS sequence"/>
</dbReference>
<feature type="non-terminal residue" evidence="1">
    <location>
        <position position="1"/>
    </location>
</feature>
<accession>A0AAV0QMN7</accession>
<comment type="caution">
    <text evidence="1">The sequence shown here is derived from an EMBL/GenBank/DDBJ whole genome shotgun (WGS) entry which is preliminary data.</text>
</comment>
<organism evidence="1 2">
    <name type="scientific">Linum tenue</name>
    <dbReference type="NCBI Taxonomy" id="586396"/>
    <lineage>
        <taxon>Eukaryota</taxon>
        <taxon>Viridiplantae</taxon>
        <taxon>Streptophyta</taxon>
        <taxon>Embryophyta</taxon>
        <taxon>Tracheophyta</taxon>
        <taxon>Spermatophyta</taxon>
        <taxon>Magnoliopsida</taxon>
        <taxon>eudicotyledons</taxon>
        <taxon>Gunneridae</taxon>
        <taxon>Pentapetalae</taxon>
        <taxon>rosids</taxon>
        <taxon>fabids</taxon>
        <taxon>Malpighiales</taxon>
        <taxon>Linaceae</taxon>
        <taxon>Linum</taxon>
    </lineage>
</organism>
<reference evidence="1" key="1">
    <citation type="submission" date="2022-08" db="EMBL/GenBank/DDBJ databases">
        <authorList>
            <person name="Gutierrez-Valencia J."/>
        </authorList>
    </citation>
    <scope>NUCLEOTIDE SEQUENCE</scope>
</reference>
<evidence type="ECO:0000313" key="2">
    <source>
        <dbReference type="Proteomes" id="UP001154282"/>
    </source>
</evidence>
<sequence length="66" mass="7583">HSLTRSLARSFFFCPYTTFLKPLVSHSPLSANAKPSSSMAWRKWKCLILRGYRPSQREIVKKCPGL</sequence>
<dbReference type="AlphaFoldDB" id="A0AAV0QMN7"/>
<name>A0AAV0QMN7_9ROSI</name>
<evidence type="ECO:0000313" key="1">
    <source>
        <dbReference type="EMBL" id="CAI0546151.1"/>
    </source>
</evidence>
<gene>
    <name evidence="1" type="ORF">LITE_LOCUS43851</name>
</gene>
<dbReference type="EMBL" id="CAMGYJ010000009">
    <property type="protein sequence ID" value="CAI0546151.1"/>
    <property type="molecule type" value="Genomic_DNA"/>
</dbReference>
<keyword evidence="2" id="KW-1185">Reference proteome</keyword>